<feature type="region of interest" description="Disordered" evidence="8">
    <location>
        <begin position="304"/>
        <end position="412"/>
    </location>
</feature>
<comment type="caution">
    <text evidence="9">The sequence shown here is derived from an EMBL/GenBank/DDBJ whole genome shotgun (WGS) entry which is preliminary data.</text>
</comment>
<accession>A0A9P4JCP6</accession>
<keyword evidence="5 7" id="KW-1133">Transmembrane helix</keyword>
<evidence type="ECO:0000256" key="4">
    <source>
        <dbReference type="ARBA" id="ARBA00022692"/>
    </source>
</evidence>
<dbReference type="PANTHER" id="PTHR40021:SF1">
    <property type="entry name" value="DEFECT AT LOW TEMPERATURE PROTEIN 1"/>
    <property type="match status" value="1"/>
</dbReference>
<evidence type="ECO:0000256" key="1">
    <source>
        <dbReference type="ARBA" id="ARBA00002489"/>
    </source>
</evidence>
<gene>
    <name evidence="7" type="primary">DLT1</name>
    <name evidence="9" type="ORF">GQ43DRAFT_381913</name>
</gene>
<proteinExistence type="inferred from homology"/>
<keyword evidence="6 7" id="KW-0472">Membrane</keyword>
<dbReference type="EMBL" id="ML994286">
    <property type="protein sequence ID" value="KAF2197041.1"/>
    <property type="molecule type" value="Genomic_DNA"/>
</dbReference>
<evidence type="ECO:0000256" key="7">
    <source>
        <dbReference type="RuleBase" id="RU367100"/>
    </source>
</evidence>
<reference evidence="9" key="1">
    <citation type="journal article" date="2020" name="Stud. Mycol.">
        <title>101 Dothideomycetes genomes: a test case for predicting lifestyles and emergence of pathogens.</title>
        <authorList>
            <person name="Haridas S."/>
            <person name="Albert R."/>
            <person name="Binder M."/>
            <person name="Bloem J."/>
            <person name="Labutti K."/>
            <person name="Salamov A."/>
            <person name="Andreopoulos B."/>
            <person name="Baker S."/>
            <person name="Barry K."/>
            <person name="Bills G."/>
            <person name="Bluhm B."/>
            <person name="Cannon C."/>
            <person name="Castanera R."/>
            <person name="Culley D."/>
            <person name="Daum C."/>
            <person name="Ezra D."/>
            <person name="Gonzalez J."/>
            <person name="Henrissat B."/>
            <person name="Kuo A."/>
            <person name="Liang C."/>
            <person name="Lipzen A."/>
            <person name="Lutzoni F."/>
            <person name="Magnuson J."/>
            <person name="Mondo S."/>
            <person name="Nolan M."/>
            <person name="Ohm R."/>
            <person name="Pangilinan J."/>
            <person name="Park H.-J."/>
            <person name="Ramirez L."/>
            <person name="Alfaro M."/>
            <person name="Sun H."/>
            <person name="Tritt A."/>
            <person name="Yoshinaga Y."/>
            <person name="Zwiers L.-H."/>
            <person name="Turgeon B."/>
            <person name="Goodwin S."/>
            <person name="Spatafora J."/>
            <person name="Crous P."/>
            <person name="Grigoriev I."/>
        </authorList>
    </citation>
    <scope>NUCLEOTIDE SEQUENCE</scope>
    <source>
        <strain evidence="9">ATCC 74209</strain>
    </source>
</reference>
<feature type="transmembrane region" description="Helical" evidence="7">
    <location>
        <begin position="45"/>
        <end position="64"/>
    </location>
</feature>
<evidence type="ECO:0000256" key="8">
    <source>
        <dbReference type="SAM" id="MobiDB-lite"/>
    </source>
</evidence>
<evidence type="ECO:0000256" key="2">
    <source>
        <dbReference type="ARBA" id="ARBA00005550"/>
    </source>
</evidence>
<evidence type="ECO:0000313" key="10">
    <source>
        <dbReference type="Proteomes" id="UP000799536"/>
    </source>
</evidence>
<feature type="compositionally biased region" description="Low complexity" evidence="8">
    <location>
        <begin position="341"/>
        <end position="352"/>
    </location>
</feature>
<dbReference type="InterPro" id="IPR038869">
    <property type="entry name" value="DLT1"/>
</dbReference>
<evidence type="ECO:0000313" key="9">
    <source>
        <dbReference type="EMBL" id="KAF2197041.1"/>
    </source>
</evidence>
<comment type="similarity">
    <text evidence="2 7">Belongs to the DLT1 family.</text>
</comment>
<name>A0A9P4JCP6_9PLEO</name>
<dbReference type="OrthoDB" id="4096362at2759"/>
<keyword evidence="10" id="KW-1185">Reference proteome</keyword>
<feature type="transmembrane region" description="Helical" evidence="7">
    <location>
        <begin position="12"/>
        <end position="33"/>
    </location>
</feature>
<dbReference type="PANTHER" id="PTHR40021">
    <property type="entry name" value="DEFECT AT LOW TEMPERATURE PROTEIN 1"/>
    <property type="match status" value="1"/>
</dbReference>
<protein>
    <recommendedName>
        <fullName evidence="3 7">Defect at low temperature protein 1</fullName>
    </recommendedName>
</protein>
<sequence>MRIPFFRIWYSTTYTVLFFILIVLLAVTPGDTIYQSIRNNEIQKIFVVAGVYLLTFFITVLIYSTRLYTNRTVLQAIPKPYIPVEDGEVGRMVRRMIVKALRRSAIVAWDSRPRDVREEVQRNSYRTGTSHSEEKGLKLWHRSHVETTILPVSPTSPPWGYISHPGWGSPTSDDFPNLEYWRVIPELPNLIEAKAVSLAPPDPALDIPSHVEDTTPLLPDAQVVALLQRPATMGLRDYLGRLSSYGLINPPSLGPQFLSQYEYARFSTHPLTETEFGSLMAVFAEVLNGMTELHPEIIEEARAEYASSDTHSLAPSQSSSNSTGSAIRYRTPRMGDFPPYGNSSSSRNGSESPQTLRTAPSMFRNSNHGARSIPATPSLRSYGSGSVRIHPVRSPSTILPNSSTSSLGSGSGGSVVRLNINPAEGELPYQFQLDTT</sequence>
<keyword evidence="4 7" id="KW-0812">Transmembrane</keyword>
<evidence type="ECO:0000256" key="6">
    <source>
        <dbReference type="ARBA" id="ARBA00023136"/>
    </source>
</evidence>
<evidence type="ECO:0000256" key="5">
    <source>
        <dbReference type="ARBA" id="ARBA00022989"/>
    </source>
</evidence>
<comment type="subcellular location">
    <subcellularLocation>
        <location evidence="7">Membrane</location>
        <topology evidence="7">Multi-pass membrane protein</topology>
    </subcellularLocation>
</comment>
<dbReference type="Proteomes" id="UP000799536">
    <property type="component" value="Unassembled WGS sequence"/>
</dbReference>
<feature type="compositionally biased region" description="Polar residues" evidence="8">
    <location>
        <begin position="353"/>
        <end position="369"/>
    </location>
</feature>
<dbReference type="GO" id="GO:0016020">
    <property type="term" value="C:membrane"/>
    <property type="evidence" value="ECO:0007669"/>
    <property type="project" value="UniProtKB-SubCell"/>
</dbReference>
<evidence type="ECO:0000256" key="3">
    <source>
        <dbReference type="ARBA" id="ARBA00021353"/>
    </source>
</evidence>
<feature type="compositionally biased region" description="Polar residues" evidence="8">
    <location>
        <begin position="307"/>
        <end position="325"/>
    </location>
</feature>
<comment type="function">
    <text evidence="1 7">Required for growth under high-pressure and low-temperature conditions.</text>
</comment>
<organism evidence="9 10">
    <name type="scientific">Delitschia confertaspora ATCC 74209</name>
    <dbReference type="NCBI Taxonomy" id="1513339"/>
    <lineage>
        <taxon>Eukaryota</taxon>
        <taxon>Fungi</taxon>
        <taxon>Dikarya</taxon>
        <taxon>Ascomycota</taxon>
        <taxon>Pezizomycotina</taxon>
        <taxon>Dothideomycetes</taxon>
        <taxon>Pleosporomycetidae</taxon>
        <taxon>Pleosporales</taxon>
        <taxon>Delitschiaceae</taxon>
        <taxon>Delitschia</taxon>
    </lineage>
</organism>
<dbReference type="AlphaFoldDB" id="A0A9P4JCP6"/>